<evidence type="ECO:0000256" key="4">
    <source>
        <dbReference type="ARBA" id="ARBA00044676"/>
    </source>
</evidence>
<dbReference type="Pfam" id="PF08652">
    <property type="entry name" value="RAI1"/>
    <property type="match status" value="1"/>
</dbReference>
<evidence type="ECO:0000256" key="3">
    <source>
        <dbReference type="ARBA" id="ARBA00022722"/>
    </source>
</evidence>
<comment type="subcellular location">
    <subcellularLocation>
        <location evidence="6">Nucleus</location>
    </subcellularLocation>
</comment>
<dbReference type="RefSeq" id="XP_034015046.1">
    <property type="nucleotide sequence ID" value="XM_034153507.1"/>
</dbReference>
<dbReference type="InterPro" id="IPR013961">
    <property type="entry name" value="RAI1"/>
</dbReference>
<dbReference type="GO" id="GO:0110155">
    <property type="term" value="P:NAD-cap decapping"/>
    <property type="evidence" value="ECO:0007669"/>
    <property type="project" value="TreeGrafter"/>
</dbReference>
<dbReference type="PANTHER" id="PTHR12395">
    <property type="entry name" value="DOM-3 RELATED"/>
    <property type="match status" value="1"/>
</dbReference>
<dbReference type="GO" id="GO:0005829">
    <property type="term" value="C:cytosol"/>
    <property type="evidence" value="ECO:0007669"/>
    <property type="project" value="TreeGrafter"/>
</dbReference>
<dbReference type="EC" id="3.6.1.-" evidence="6"/>
<dbReference type="GO" id="GO:0046872">
    <property type="term" value="F:metal ion binding"/>
    <property type="evidence" value="ECO:0007669"/>
    <property type="project" value="UniProtKB-KW"/>
</dbReference>
<accession>A0A642UZ09</accession>
<dbReference type="GO" id="GO:0005634">
    <property type="term" value="C:nucleus"/>
    <property type="evidence" value="ECO:0007669"/>
    <property type="project" value="UniProtKB-SubCell"/>
</dbReference>
<dbReference type="EMBL" id="SWFT01000005">
    <property type="protein sequence ID" value="KAA8908558.1"/>
    <property type="molecule type" value="Genomic_DNA"/>
</dbReference>
<sequence>MTTFPVEDALEKLSLEPDAPSVDEVQVPPPQPTPPQISIQDRLERASKAAALNLSELRSPEWVSALDNWRNLQRTPPWEHLHYSVNVGDHVALDRSEAKVFLNRPVNYLKKFDLSRGWRRYEFVPKTARPPGGSKLEAIRLWEVENNRKLDADVIFSRHTMVQLMCHGFGLQGIDSGSKVILTRFKGRLHVELYKKTCISRSPGTMAGYNFEQIMTERQFVPPTTNATKYNSMVMHQITIDGKTVRVLSSSEADACKSLEFNKFDAYSVLNNYLELKSWVSLDRKRITKARIQCYLGGVSTLVVGHRDPQSHHLLDVVTVDALEKAPQRRGKLTRACSRKYMNRLLAYLIQWLRLSTEILACGNDDVPEHFVLVKDGENLTIKPTTVEEHPEVALMLSQEYVQWANTLEEGSESSVNNTNNGSESSIPDRNAPPARHKKSGSRRKHSHRPRQPREESQAGSDLSK</sequence>
<keyword evidence="10" id="KW-1185">Reference proteome</keyword>
<dbReference type="GeneID" id="54778754"/>
<feature type="compositionally biased region" description="Polar residues" evidence="7">
    <location>
        <begin position="413"/>
        <end position="428"/>
    </location>
</feature>
<dbReference type="VEuPathDB" id="FungiDB:DIURU_000101"/>
<comment type="similarity">
    <text evidence="2 6">Belongs to the DXO/Dom3Z family.</text>
</comment>
<dbReference type="Proteomes" id="UP000449547">
    <property type="component" value="Unassembled WGS sequence"/>
</dbReference>
<dbReference type="OMA" id="WEVENNR"/>
<comment type="caution">
    <text evidence="9">The sequence shown here is derived from an EMBL/GenBank/DDBJ whole genome shotgun (WGS) entry which is preliminary data.</text>
</comment>
<evidence type="ECO:0000256" key="1">
    <source>
        <dbReference type="ARBA" id="ARBA00001968"/>
    </source>
</evidence>
<dbReference type="GO" id="GO:0000166">
    <property type="term" value="F:nucleotide binding"/>
    <property type="evidence" value="ECO:0007669"/>
    <property type="project" value="UniProtKB-KW"/>
</dbReference>
<evidence type="ECO:0000259" key="8">
    <source>
        <dbReference type="Pfam" id="PF08652"/>
    </source>
</evidence>
<evidence type="ECO:0000313" key="9">
    <source>
        <dbReference type="EMBL" id="KAA8908558.1"/>
    </source>
</evidence>
<keyword evidence="6" id="KW-0479">Metal-binding</keyword>
<keyword evidence="6" id="KW-0694">RNA-binding</keyword>
<keyword evidence="3 6" id="KW-0540">Nuclease</keyword>
<proteinExistence type="inferred from homology"/>
<feature type="domain" description="RAI1-like" evidence="8">
    <location>
        <begin position="77"/>
        <end position="376"/>
    </location>
</feature>
<comment type="catalytic activity">
    <reaction evidence="4">
        <text>a 5'-end (N(7)-methyl 5'-triphosphoguanosine)-ribonucleoside-ribonucleotide in mRNA + H2O = a (N(7)-methyl 5'-triphosphoguanosine)-nucleoside + a 5'-end phospho-ribonucleoside in mRNA + H(+)</text>
        <dbReference type="Rhea" id="RHEA:66928"/>
        <dbReference type="Rhea" id="RHEA-COMP:15692"/>
        <dbReference type="Rhea" id="RHEA-COMP:17313"/>
        <dbReference type="ChEBI" id="CHEBI:15377"/>
        <dbReference type="ChEBI" id="CHEBI:15378"/>
        <dbReference type="ChEBI" id="CHEBI:138282"/>
        <dbReference type="ChEBI" id="CHEBI:172876"/>
        <dbReference type="ChEBI" id="CHEBI:172877"/>
    </reaction>
    <physiologicalReaction direction="left-to-right" evidence="4">
        <dbReference type="Rhea" id="RHEA:66929"/>
    </physiologicalReaction>
</comment>
<gene>
    <name evidence="9" type="ORF">DIURU_000101</name>
</gene>
<dbReference type="InterPro" id="IPR039039">
    <property type="entry name" value="RAI1-like_fam"/>
</dbReference>
<feature type="region of interest" description="Disordered" evidence="7">
    <location>
        <begin position="1"/>
        <end position="37"/>
    </location>
</feature>
<protein>
    <recommendedName>
        <fullName evidence="6">Decapping nuclease</fullName>
        <ecNumber evidence="6">3.6.1.-</ecNumber>
    </recommendedName>
</protein>
<name>A0A642UZ09_DIURU</name>
<dbReference type="PANTHER" id="PTHR12395:SF25">
    <property type="entry name" value="DECAPPING AND EXORIBONUCLEASE PROTEIN 1"/>
    <property type="match status" value="1"/>
</dbReference>
<comment type="catalytic activity">
    <reaction evidence="5">
        <text>a 5'-end NAD(+)-phospho-ribonucleoside in mRNA + H2O = a 5'-end phospho-ribonucleoside in mRNA + NAD(+) + H(+)</text>
        <dbReference type="Rhea" id="RHEA:60880"/>
        <dbReference type="Rhea" id="RHEA-COMP:15692"/>
        <dbReference type="Rhea" id="RHEA-COMP:15698"/>
        <dbReference type="ChEBI" id="CHEBI:15377"/>
        <dbReference type="ChEBI" id="CHEBI:15378"/>
        <dbReference type="ChEBI" id="CHEBI:57540"/>
        <dbReference type="ChEBI" id="CHEBI:138282"/>
        <dbReference type="ChEBI" id="CHEBI:144029"/>
    </reaction>
    <physiologicalReaction direction="left-to-right" evidence="5">
        <dbReference type="Rhea" id="RHEA:60881"/>
    </physiologicalReaction>
</comment>
<evidence type="ECO:0000256" key="5">
    <source>
        <dbReference type="ARBA" id="ARBA00048124"/>
    </source>
</evidence>
<dbReference type="GO" id="GO:0034353">
    <property type="term" value="F:mRNA 5'-diphosphatase activity"/>
    <property type="evidence" value="ECO:0007669"/>
    <property type="project" value="TreeGrafter"/>
</dbReference>
<comment type="function">
    <text evidence="6">Decapping enzyme for NAD-capped RNAs: specifically hydrolyzes the nicotinamide adenine dinucleotide (NAD) cap from a subset of RNAs by removing the entire NAD moiety from the 5'-end of an NAD-capped RNA.</text>
</comment>
<reference evidence="9 10" key="1">
    <citation type="submission" date="2019-07" db="EMBL/GenBank/DDBJ databases">
        <title>Genome assembly of two rare yeast pathogens: Diutina rugosa and Trichomonascus ciferrii.</title>
        <authorList>
            <person name="Mixao V."/>
            <person name="Saus E."/>
            <person name="Hansen A."/>
            <person name="Lass-Flor C."/>
            <person name="Gabaldon T."/>
        </authorList>
    </citation>
    <scope>NUCLEOTIDE SEQUENCE [LARGE SCALE GENOMIC DNA]</scope>
    <source>
        <strain evidence="9 10">CBS 613</strain>
    </source>
</reference>
<dbReference type="OrthoDB" id="4019319at2759"/>
<evidence type="ECO:0000256" key="2">
    <source>
        <dbReference type="ARBA" id="ARBA00006562"/>
    </source>
</evidence>
<keyword evidence="6" id="KW-0547">Nucleotide-binding</keyword>
<evidence type="ECO:0000256" key="6">
    <source>
        <dbReference type="RuleBase" id="RU367113"/>
    </source>
</evidence>
<keyword evidence="6" id="KW-0539">Nucleus</keyword>
<keyword evidence="6" id="KW-0378">Hydrolase</keyword>
<evidence type="ECO:0000313" key="10">
    <source>
        <dbReference type="Proteomes" id="UP000449547"/>
    </source>
</evidence>
<feature type="compositionally biased region" description="Basic residues" evidence="7">
    <location>
        <begin position="435"/>
        <end position="451"/>
    </location>
</feature>
<dbReference type="AlphaFoldDB" id="A0A642UZ09"/>
<dbReference type="GO" id="GO:0003723">
    <property type="term" value="F:RNA binding"/>
    <property type="evidence" value="ECO:0007669"/>
    <property type="project" value="UniProtKB-KW"/>
</dbReference>
<evidence type="ECO:0000256" key="7">
    <source>
        <dbReference type="SAM" id="MobiDB-lite"/>
    </source>
</evidence>
<feature type="region of interest" description="Disordered" evidence="7">
    <location>
        <begin position="409"/>
        <end position="465"/>
    </location>
</feature>
<organism evidence="9 10">
    <name type="scientific">Diutina rugosa</name>
    <name type="common">Yeast</name>
    <name type="synonym">Candida rugosa</name>
    <dbReference type="NCBI Taxonomy" id="5481"/>
    <lineage>
        <taxon>Eukaryota</taxon>
        <taxon>Fungi</taxon>
        <taxon>Dikarya</taxon>
        <taxon>Ascomycota</taxon>
        <taxon>Saccharomycotina</taxon>
        <taxon>Pichiomycetes</taxon>
        <taxon>Debaryomycetaceae</taxon>
        <taxon>Diutina</taxon>
    </lineage>
</organism>
<comment type="cofactor">
    <cofactor evidence="1 6">
        <name>a divalent metal cation</name>
        <dbReference type="ChEBI" id="CHEBI:60240"/>
    </cofactor>
</comment>
<dbReference type="GO" id="GO:0000956">
    <property type="term" value="P:nuclear-transcribed mRNA catabolic process"/>
    <property type="evidence" value="ECO:0007669"/>
    <property type="project" value="TreeGrafter"/>
</dbReference>
<dbReference type="GO" id="GO:0004518">
    <property type="term" value="F:nuclease activity"/>
    <property type="evidence" value="ECO:0007669"/>
    <property type="project" value="UniProtKB-KW"/>
</dbReference>